<reference evidence="2" key="1">
    <citation type="submission" date="2020-11" db="EMBL/GenBank/DDBJ databases">
        <title>Isolation and identification of active actinomycetes.</title>
        <authorList>
            <person name="Sun X."/>
        </authorList>
    </citation>
    <scope>NUCLEOTIDE SEQUENCE</scope>
    <source>
        <strain evidence="2">NEAU-A11</strain>
    </source>
</reference>
<organism evidence="2 3">
    <name type="scientific">Actinoplanes aureus</name>
    <dbReference type="NCBI Taxonomy" id="2792083"/>
    <lineage>
        <taxon>Bacteria</taxon>
        <taxon>Bacillati</taxon>
        <taxon>Actinomycetota</taxon>
        <taxon>Actinomycetes</taxon>
        <taxon>Micromonosporales</taxon>
        <taxon>Micromonosporaceae</taxon>
        <taxon>Actinoplanes</taxon>
    </lineage>
</organism>
<protein>
    <submittedName>
        <fullName evidence="2">Uncharacterized protein</fullName>
    </submittedName>
</protein>
<name>A0A931FZK7_9ACTN</name>
<sequence length="176" mass="20021">MALSAAMQSFTTFKDLIAVAIAALAVVLSLITVIVQRRQQQREAYRQVQDVLMSETVQRGRWMVIDIGNGDRPVPARGTPDFYLLNRTLGVYDTLAMYVRRKVVPRKWVLDMWHHPLKAMRPGAEKLAQRHLEIGLDWRPWPELWSLLKAAEGYETALPCCTEPADQADEPPWAGP</sequence>
<gene>
    <name evidence="2" type="ORF">I4J89_25790</name>
</gene>
<keyword evidence="1" id="KW-1133">Transmembrane helix</keyword>
<dbReference type="AlphaFoldDB" id="A0A931FZK7"/>
<evidence type="ECO:0000313" key="2">
    <source>
        <dbReference type="EMBL" id="MBG0564867.1"/>
    </source>
</evidence>
<dbReference type="EMBL" id="JADQTO010000012">
    <property type="protein sequence ID" value="MBG0564867.1"/>
    <property type="molecule type" value="Genomic_DNA"/>
</dbReference>
<feature type="transmembrane region" description="Helical" evidence="1">
    <location>
        <begin position="16"/>
        <end position="35"/>
    </location>
</feature>
<dbReference type="RefSeq" id="WP_196416636.1">
    <property type="nucleotide sequence ID" value="NZ_JADQTO010000012.1"/>
</dbReference>
<evidence type="ECO:0000313" key="3">
    <source>
        <dbReference type="Proteomes" id="UP000598146"/>
    </source>
</evidence>
<evidence type="ECO:0000256" key="1">
    <source>
        <dbReference type="SAM" id="Phobius"/>
    </source>
</evidence>
<keyword evidence="1" id="KW-0812">Transmembrane</keyword>
<proteinExistence type="predicted"/>
<comment type="caution">
    <text evidence="2">The sequence shown here is derived from an EMBL/GenBank/DDBJ whole genome shotgun (WGS) entry which is preliminary data.</text>
</comment>
<keyword evidence="3" id="KW-1185">Reference proteome</keyword>
<keyword evidence="1" id="KW-0472">Membrane</keyword>
<accession>A0A931FZK7</accession>
<dbReference type="Proteomes" id="UP000598146">
    <property type="component" value="Unassembled WGS sequence"/>
</dbReference>